<dbReference type="EMBL" id="AVCK01000015">
    <property type="protein sequence ID" value="KFN46576.1"/>
    <property type="molecule type" value="Genomic_DNA"/>
</dbReference>
<name>A0A091B4E0_9GAMM</name>
<dbReference type="RefSeq" id="WP_034211847.1">
    <property type="nucleotide sequence ID" value="NZ_AVCK01000015.1"/>
</dbReference>
<dbReference type="PANTHER" id="PTHR43033">
    <property type="entry name" value="TRNA(ILE)-LYSIDINE SYNTHASE-RELATED"/>
    <property type="match status" value="1"/>
</dbReference>
<dbReference type="AlphaFoldDB" id="A0A091B4E0"/>
<evidence type="ECO:0000256" key="2">
    <source>
        <dbReference type="ARBA" id="ARBA00022490"/>
    </source>
</evidence>
<comment type="function">
    <text evidence="8">Ligates lysine onto the cytidine present at position 34 of the AUA codon-specific tRNA(Ile) that contains the anticodon CAU, in an ATP-dependent manner. Cytidine is converted to lysidine, thus changing the amino acid specificity of the tRNA from methionine to isoleucine.</text>
</comment>
<comment type="similarity">
    <text evidence="8">Belongs to the tRNA(Ile)-lysidine synthase family.</text>
</comment>
<dbReference type="STRING" id="1384056.N787_10120"/>
<dbReference type="EC" id="6.3.4.19" evidence="8"/>
<dbReference type="Pfam" id="PF11734">
    <property type="entry name" value="TilS_C"/>
    <property type="match status" value="1"/>
</dbReference>
<evidence type="ECO:0000256" key="8">
    <source>
        <dbReference type="HAMAP-Rule" id="MF_01161"/>
    </source>
</evidence>
<dbReference type="InterPro" id="IPR012795">
    <property type="entry name" value="tRNA_Ile_lys_synt_N"/>
</dbReference>
<dbReference type="Gene3D" id="1.20.59.20">
    <property type="match status" value="1"/>
</dbReference>
<comment type="caution">
    <text evidence="10">The sequence shown here is derived from an EMBL/GenBank/DDBJ whole genome shotgun (WGS) entry which is preliminary data.</text>
</comment>
<dbReference type="CDD" id="cd01992">
    <property type="entry name" value="TilS_N"/>
    <property type="match status" value="1"/>
</dbReference>
<feature type="binding site" evidence="8">
    <location>
        <begin position="19"/>
        <end position="24"/>
    </location>
    <ligand>
        <name>ATP</name>
        <dbReference type="ChEBI" id="CHEBI:30616"/>
    </ligand>
</feature>
<keyword evidence="11" id="KW-1185">Reference proteome</keyword>
<evidence type="ECO:0000256" key="6">
    <source>
        <dbReference type="ARBA" id="ARBA00022840"/>
    </source>
</evidence>
<dbReference type="NCBIfam" id="TIGR02432">
    <property type="entry name" value="lysidine_TilS_N"/>
    <property type="match status" value="1"/>
</dbReference>
<proteinExistence type="inferred from homology"/>
<comment type="subcellular location">
    <subcellularLocation>
        <location evidence="1 8">Cytoplasm</location>
    </subcellularLocation>
</comment>
<dbReference type="GO" id="GO:0005524">
    <property type="term" value="F:ATP binding"/>
    <property type="evidence" value="ECO:0007669"/>
    <property type="project" value="UniProtKB-UniRule"/>
</dbReference>
<comment type="domain">
    <text evidence="8">The N-terminal region contains the highly conserved SGGXDS motif, predicted to be a P-loop motif involved in ATP binding.</text>
</comment>
<dbReference type="SUPFAM" id="SSF56037">
    <property type="entry name" value="PheT/TilS domain"/>
    <property type="match status" value="1"/>
</dbReference>
<dbReference type="SUPFAM" id="SSF82829">
    <property type="entry name" value="MesJ substrate recognition domain-like"/>
    <property type="match status" value="1"/>
</dbReference>
<dbReference type="GO" id="GO:0032267">
    <property type="term" value="F:tRNA(Ile)-lysidine synthase activity"/>
    <property type="evidence" value="ECO:0007669"/>
    <property type="project" value="UniProtKB-EC"/>
</dbReference>
<comment type="catalytic activity">
    <reaction evidence="7 8">
        <text>cytidine(34) in tRNA(Ile2) + L-lysine + ATP = lysidine(34) in tRNA(Ile2) + AMP + diphosphate + H(+)</text>
        <dbReference type="Rhea" id="RHEA:43744"/>
        <dbReference type="Rhea" id="RHEA-COMP:10625"/>
        <dbReference type="Rhea" id="RHEA-COMP:10670"/>
        <dbReference type="ChEBI" id="CHEBI:15378"/>
        <dbReference type="ChEBI" id="CHEBI:30616"/>
        <dbReference type="ChEBI" id="CHEBI:32551"/>
        <dbReference type="ChEBI" id="CHEBI:33019"/>
        <dbReference type="ChEBI" id="CHEBI:82748"/>
        <dbReference type="ChEBI" id="CHEBI:83665"/>
        <dbReference type="ChEBI" id="CHEBI:456215"/>
        <dbReference type="EC" id="6.3.4.19"/>
    </reaction>
</comment>
<dbReference type="HAMAP" id="MF_01161">
    <property type="entry name" value="tRNA_Ile_lys_synt"/>
    <property type="match status" value="1"/>
</dbReference>
<gene>
    <name evidence="8" type="primary">tilS</name>
    <name evidence="10" type="ORF">N787_10120</name>
</gene>
<dbReference type="OrthoDB" id="9807403at2"/>
<dbReference type="Proteomes" id="UP000029393">
    <property type="component" value="Unassembled WGS sequence"/>
</dbReference>
<dbReference type="PATRIC" id="fig|1384056.3.peg.1250"/>
<evidence type="ECO:0000313" key="10">
    <source>
        <dbReference type="EMBL" id="KFN46576.1"/>
    </source>
</evidence>
<dbReference type="SMART" id="SM00977">
    <property type="entry name" value="TilS_C"/>
    <property type="match status" value="1"/>
</dbReference>
<dbReference type="InterPro" id="IPR012796">
    <property type="entry name" value="Lysidine-tRNA-synth_C"/>
</dbReference>
<dbReference type="Pfam" id="PF09179">
    <property type="entry name" value="TilS"/>
    <property type="match status" value="1"/>
</dbReference>
<dbReference type="InterPro" id="IPR015262">
    <property type="entry name" value="tRNA_Ile_lys_synt_subst-bd"/>
</dbReference>
<dbReference type="GO" id="GO:0006400">
    <property type="term" value="P:tRNA modification"/>
    <property type="evidence" value="ECO:0007669"/>
    <property type="project" value="UniProtKB-UniRule"/>
</dbReference>
<protein>
    <recommendedName>
        <fullName evidence="8">tRNA(Ile)-lysidine synthase</fullName>
        <ecNumber evidence="8">6.3.4.19</ecNumber>
    </recommendedName>
    <alternativeName>
        <fullName evidence="8">tRNA(Ile)-2-lysyl-cytidine synthase</fullName>
    </alternativeName>
    <alternativeName>
        <fullName evidence="8">tRNA(Ile)-lysidine synthetase</fullName>
    </alternativeName>
</protein>
<reference evidence="10 11" key="1">
    <citation type="submission" date="2013-09" db="EMBL/GenBank/DDBJ databases">
        <title>Genome sequencing of Arenimonas metalli.</title>
        <authorList>
            <person name="Chen F."/>
            <person name="Wang G."/>
        </authorList>
    </citation>
    <scope>NUCLEOTIDE SEQUENCE [LARGE SCALE GENOMIC DNA]</scope>
    <source>
        <strain evidence="10 11">CF5-1</strain>
    </source>
</reference>
<evidence type="ECO:0000256" key="3">
    <source>
        <dbReference type="ARBA" id="ARBA00022598"/>
    </source>
</evidence>
<dbReference type="InterPro" id="IPR014729">
    <property type="entry name" value="Rossmann-like_a/b/a_fold"/>
</dbReference>
<dbReference type="NCBIfam" id="TIGR02433">
    <property type="entry name" value="lysidine_TilS_C"/>
    <property type="match status" value="1"/>
</dbReference>
<keyword evidence="5 8" id="KW-0547">Nucleotide-binding</keyword>
<accession>A0A091B4E0</accession>
<evidence type="ECO:0000256" key="5">
    <source>
        <dbReference type="ARBA" id="ARBA00022741"/>
    </source>
</evidence>
<dbReference type="InterPro" id="IPR011063">
    <property type="entry name" value="TilS/TtcA_N"/>
</dbReference>
<dbReference type="SUPFAM" id="SSF52402">
    <property type="entry name" value="Adenine nucleotide alpha hydrolases-like"/>
    <property type="match status" value="1"/>
</dbReference>
<dbReference type="eggNOG" id="COG0037">
    <property type="taxonomic scope" value="Bacteria"/>
</dbReference>
<keyword evidence="3 8" id="KW-0436">Ligase</keyword>
<evidence type="ECO:0000259" key="9">
    <source>
        <dbReference type="SMART" id="SM00977"/>
    </source>
</evidence>
<dbReference type="GO" id="GO:0005737">
    <property type="term" value="C:cytoplasm"/>
    <property type="evidence" value="ECO:0007669"/>
    <property type="project" value="UniProtKB-SubCell"/>
</dbReference>
<evidence type="ECO:0000256" key="7">
    <source>
        <dbReference type="ARBA" id="ARBA00048539"/>
    </source>
</evidence>
<feature type="domain" description="Lysidine-tRNA(Ile) synthetase C-terminal" evidence="9">
    <location>
        <begin position="348"/>
        <end position="415"/>
    </location>
</feature>
<evidence type="ECO:0000256" key="1">
    <source>
        <dbReference type="ARBA" id="ARBA00004496"/>
    </source>
</evidence>
<keyword evidence="6 8" id="KW-0067">ATP-binding</keyword>
<evidence type="ECO:0000313" key="11">
    <source>
        <dbReference type="Proteomes" id="UP000029393"/>
    </source>
</evidence>
<dbReference type="Pfam" id="PF01171">
    <property type="entry name" value="ATP_bind_3"/>
    <property type="match status" value="1"/>
</dbReference>
<keyword evidence="2 8" id="KW-0963">Cytoplasm</keyword>
<organism evidence="10 11">
    <name type="scientific">Arenimonas metalli CF5-1</name>
    <dbReference type="NCBI Taxonomy" id="1384056"/>
    <lineage>
        <taxon>Bacteria</taxon>
        <taxon>Pseudomonadati</taxon>
        <taxon>Pseudomonadota</taxon>
        <taxon>Gammaproteobacteria</taxon>
        <taxon>Lysobacterales</taxon>
        <taxon>Lysobacteraceae</taxon>
        <taxon>Arenimonas</taxon>
    </lineage>
</organism>
<evidence type="ECO:0000256" key="4">
    <source>
        <dbReference type="ARBA" id="ARBA00022694"/>
    </source>
</evidence>
<dbReference type="Gene3D" id="3.40.50.620">
    <property type="entry name" value="HUPs"/>
    <property type="match status" value="1"/>
</dbReference>
<dbReference type="InterPro" id="IPR012094">
    <property type="entry name" value="tRNA_Ile_lys_synt"/>
</dbReference>
<keyword evidence="4 8" id="KW-0819">tRNA processing</keyword>
<sequence>MPLDSPPPCPGCPVRVAFSGGLDSTVLLHWLAASPAVRASGLRAMHVDHGLQPGSAAWAARCAETCARLGIDFESRRVAVRDAGDGLEAAARAARHDALADGLVPGERVALAHHRDDQAETILLRLLRGSGDGLAAMRPLRRFGAGWLWRPLLDQPREALARYARDHGLDWIEDPSNATDHADRNFLRRQVMPRLTGRWPGAAAGLARSASLLAGQADLLAGEDARRLARVQGVDPATLSVPALEALAPDWRDRVLRRWVRELDLPPLPPAGLRAIADEVLPAQEDGEPAFAWSGAAVRRWRDLLYAGPALPPLPEDFSKPWDGRSPLVLPTGDVLSLSPAAAFDAPLRVHARQGGERLVLPGRAHSSELKHVLQELGLPPWLRARLPLLSGPGGELLAAGDVAIAAPLHDWLAARGACLRLRSPAPPRQR</sequence>
<dbReference type="PANTHER" id="PTHR43033:SF1">
    <property type="entry name" value="TRNA(ILE)-LYSIDINE SYNTHASE-RELATED"/>
    <property type="match status" value="1"/>
</dbReference>